<dbReference type="GO" id="GO:0006412">
    <property type="term" value="P:translation"/>
    <property type="evidence" value="ECO:0007669"/>
    <property type="project" value="InterPro"/>
</dbReference>
<evidence type="ECO:0000256" key="4">
    <source>
        <dbReference type="ARBA" id="ARBA00022980"/>
    </source>
</evidence>
<protein>
    <recommendedName>
        <fullName evidence="7">Large ribosomal subunit protein uL3m</fullName>
    </recommendedName>
    <alternativeName>
        <fullName evidence="8">39S ribosomal protein L3, mitochondrial</fullName>
    </alternativeName>
</protein>
<dbReference type="PANTHER" id="PTHR11229">
    <property type="entry name" value="50S RIBOSOMAL PROTEIN L3"/>
    <property type="match status" value="1"/>
</dbReference>
<keyword evidence="5" id="KW-0496">Mitochondrion</keyword>
<reference evidence="9" key="1">
    <citation type="submission" date="2022-01" db="EMBL/GenBank/DDBJ databases">
        <authorList>
            <person name="Braso-Vives M."/>
        </authorList>
    </citation>
    <scope>NUCLEOTIDE SEQUENCE</scope>
</reference>
<proteinExistence type="inferred from homology"/>
<dbReference type="SUPFAM" id="SSF50447">
    <property type="entry name" value="Translation proteins"/>
    <property type="match status" value="1"/>
</dbReference>
<dbReference type="FunFam" id="2.40.30.10:FF:000067">
    <property type="entry name" value="39S ribosomal protein L3, mitochondrial"/>
    <property type="match status" value="1"/>
</dbReference>
<dbReference type="Gene3D" id="3.30.160.810">
    <property type="match status" value="1"/>
</dbReference>
<dbReference type="GO" id="GO:0005743">
    <property type="term" value="C:mitochondrial inner membrane"/>
    <property type="evidence" value="ECO:0007669"/>
    <property type="project" value="UniProtKB-ARBA"/>
</dbReference>
<comment type="similarity">
    <text evidence="2">Belongs to the universal ribosomal protein uL3 family.</text>
</comment>
<organism evidence="9 10">
    <name type="scientific">Branchiostoma lanceolatum</name>
    <name type="common">Common lancelet</name>
    <name type="synonym">Amphioxus lanceolatum</name>
    <dbReference type="NCBI Taxonomy" id="7740"/>
    <lineage>
        <taxon>Eukaryota</taxon>
        <taxon>Metazoa</taxon>
        <taxon>Chordata</taxon>
        <taxon>Cephalochordata</taxon>
        <taxon>Leptocardii</taxon>
        <taxon>Amphioxiformes</taxon>
        <taxon>Branchiostomatidae</taxon>
        <taxon>Branchiostoma</taxon>
    </lineage>
</organism>
<evidence type="ECO:0000256" key="6">
    <source>
        <dbReference type="ARBA" id="ARBA00023274"/>
    </source>
</evidence>
<comment type="subcellular location">
    <subcellularLocation>
        <location evidence="1">Mitochondrion</location>
    </subcellularLocation>
</comment>
<sequence>MAASMLVRAAQNSRQTWSNCTRYASLENSQWTLCLPAVTTVLPCRTTTRRRDRLPLPKRLYVPDKTRTDQDRQADELTPQNMAHIQESYKEEEESLTQARLCPLKDEPWPRHAWTPESRRTGVLATKIGMMPMWTKTGHRLTITLLQVQDCHVIRYVPVVDSDYPDRKQGLLTLGHRTCSPFYLSEEYLRTFEKAGVPPKRKIAEFKVSKDAAIKPGTPLHAAHFRPGQYVDVYGKSVDKGFQGVMKRHGFKGQPASHGQTKTHRRAGAIGTAGHGRVLPGTKMPGPMGNVVRYTRGLKIWRVNTKHNILYVNGQVPGHNDGWIKVYDSILYKSKHRKKMEDHLGSLPFPTYFEEDEGELEEDLYDDDLFRFDEPSIVFESAEGTKK</sequence>
<dbReference type="FunFam" id="2.40.30.10:FF:000049">
    <property type="entry name" value="39S ribosomal protein L3, mitochondrial"/>
    <property type="match status" value="1"/>
</dbReference>
<keyword evidence="6" id="KW-0687">Ribonucleoprotein</keyword>
<evidence type="ECO:0000256" key="8">
    <source>
        <dbReference type="ARBA" id="ARBA00035396"/>
    </source>
</evidence>
<evidence type="ECO:0000256" key="1">
    <source>
        <dbReference type="ARBA" id="ARBA00004173"/>
    </source>
</evidence>
<evidence type="ECO:0000256" key="3">
    <source>
        <dbReference type="ARBA" id="ARBA00022946"/>
    </source>
</evidence>
<dbReference type="OrthoDB" id="274683at2759"/>
<evidence type="ECO:0000256" key="2">
    <source>
        <dbReference type="ARBA" id="ARBA00006540"/>
    </source>
</evidence>
<name>A0A8K0EYC5_BRALA</name>
<dbReference type="GO" id="GO:0005762">
    <property type="term" value="C:mitochondrial large ribosomal subunit"/>
    <property type="evidence" value="ECO:0007669"/>
    <property type="project" value="TreeGrafter"/>
</dbReference>
<dbReference type="EMBL" id="OV696692">
    <property type="protein sequence ID" value="CAH1270591.1"/>
    <property type="molecule type" value="Genomic_DNA"/>
</dbReference>
<dbReference type="AlphaFoldDB" id="A0A8K0EYC5"/>
<dbReference type="PANTHER" id="PTHR11229:SF8">
    <property type="entry name" value="LARGE RIBOSOMAL SUBUNIT PROTEIN UL3M"/>
    <property type="match status" value="1"/>
</dbReference>
<accession>A0A8K0EYC5</accession>
<dbReference type="Pfam" id="PF00297">
    <property type="entry name" value="Ribosomal_L3"/>
    <property type="match status" value="1"/>
</dbReference>
<evidence type="ECO:0000313" key="10">
    <source>
        <dbReference type="Proteomes" id="UP000838412"/>
    </source>
</evidence>
<keyword evidence="10" id="KW-1185">Reference proteome</keyword>
<dbReference type="Gene3D" id="2.40.30.10">
    <property type="entry name" value="Translation factors"/>
    <property type="match status" value="2"/>
</dbReference>
<gene>
    <name evidence="9" type="primary">MRPL3</name>
    <name evidence="9" type="ORF">BLAG_LOCUS22825</name>
</gene>
<evidence type="ECO:0000256" key="5">
    <source>
        <dbReference type="ARBA" id="ARBA00023128"/>
    </source>
</evidence>
<keyword evidence="3" id="KW-0809">Transit peptide</keyword>
<dbReference type="InterPro" id="IPR009000">
    <property type="entry name" value="Transl_B-barrel_sf"/>
</dbReference>
<dbReference type="InterPro" id="IPR000597">
    <property type="entry name" value="Ribosomal_uL3"/>
</dbReference>
<evidence type="ECO:0000256" key="7">
    <source>
        <dbReference type="ARBA" id="ARBA00035209"/>
    </source>
</evidence>
<keyword evidence="4" id="KW-0689">Ribosomal protein</keyword>
<dbReference type="InterPro" id="IPR019927">
    <property type="entry name" value="Ribosomal_uL3_bac/org-type"/>
</dbReference>
<dbReference type="NCBIfam" id="TIGR03625">
    <property type="entry name" value="L3_bact"/>
    <property type="match status" value="1"/>
</dbReference>
<dbReference type="GO" id="GO:0003735">
    <property type="term" value="F:structural constituent of ribosome"/>
    <property type="evidence" value="ECO:0007669"/>
    <property type="project" value="InterPro"/>
</dbReference>
<dbReference type="Proteomes" id="UP000838412">
    <property type="component" value="Chromosome 7"/>
</dbReference>
<evidence type="ECO:0000313" key="9">
    <source>
        <dbReference type="EMBL" id="CAH1270591.1"/>
    </source>
</evidence>